<dbReference type="Proteomes" id="UP000729402">
    <property type="component" value="Unassembled WGS sequence"/>
</dbReference>
<name>A0A8J5WW62_ZIZPA</name>
<feature type="transmembrane region" description="Helical" evidence="2">
    <location>
        <begin position="84"/>
        <end position="104"/>
    </location>
</feature>
<organism evidence="3 4">
    <name type="scientific">Zizania palustris</name>
    <name type="common">Northern wild rice</name>
    <dbReference type="NCBI Taxonomy" id="103762"/>
    <lineage>
        <taxon>Eukaryota</taxon>
        <taxon>Viridiplantae</taxon>
        <taxon>Streptophyta</taxon>
        <taxon>Embryophyta</taxon>
        <taxon>Tracheophyta</taxon>
        <taxon>Spermatophyta</taxon>
        <taxon>Magnoliopsida</taxon>
        <taxon>Liliopsida</taxon>
        <taxon>Poales</taxon>
        <taxon>Poaceae</taxon>
        <taxon>BOP clade</taxon>
        <taxon>Oryzoideae</taxon>
        <taxon>Oryzeae</taxon>
        <taxon>Zizaniinae</taxon>
        <taxon>Zizania</taxon>
    </lineage>
</organism>
<feature type="region of interest" description="Disordered" evidence="1">
    <location>
        <begin position="16"/>
        <end position="43"/>
    </location>
</feature>
<evidence type="ECO:0000313" key="3">
    <source>
        <dbReference type="EMBL" id="KAG8096092.1"/>
    </source>
</evidence>
<keyword evidence="2" id="KW-0472">Membrane</keyword>
<comment type="caution">
    <text evidence="3">The sequence shown here is derived from an EMBL/GenBank/DDBJ whole genome shotgun (WGS) entry which is preliminary data.</text>
</comment>
<sequence>MRRVTCESFWCGNASERGAGRNTYQRRDGNFGAKGTNRRDRDPSIIDGAVAVSRIGDANPGGSERMVRHGLDRVDDTRTTAKPAVLLLPLLTLAMMIAADMAIWHLQPYFATGICAL</sequence>
<protein>
    <submittedName>
        <fullName evidence="3">Uncharacterized protein</fullName>
    </submittedName>
</protein>
<proteinExistence type="predicted"/>
<accession>A0A8J5WW62</accession>
<gene>
    <name evidence="3" type="ORF">GUJ93_ZPchr0013g34558</name>
</gene>
<dbReference type="AlphaFoldDB" id="A0A8J5WW62"/>
<evidence type="ECO:0000256" key="2">
    <source>
        <dbReference type="SAM" id="Phobius"/>
    </source>
</evidence>
<evidence type="ECO:0000256" key="1">
    <source>
        <dbReference type="SAM" id="MobiDB-lite"/>
    </source>
</evidence>
<evidence type="ECO:0000313" key="4">
    <source>
        <dbReference type="Proteomes" id="UP000729402"/>
    </source>
</evidence>
<reference evidence="3" key="1">
    <citation type="journal article" date="2021" name="bioRxiv">
        <title>Whole Genome Assembly and Annotation of Northern Wild Rice, Zizania palustris L., Supports a Whole Genome Duplication in the Zizania Genus.</title>
        <authorList>
            <person name="Haas M."/>
            <person name="Kono T."/>
            <person name="Macchietto M."/>
            <person name="Millas R."/>
            <person name="McGilp L."/>
            <person name="Shao M."/>
            <person name="Duquette J."/>
            <person name="Hirsch C.N."/>
            <person name="Kimball J."/>
        </authorList>
    </citation>
    <scope>NUCLEOTIDE SEQUENCE</scope>
    <source>
        <tissue evidence="3">Fresh leaf tissue</tissue>
    </source>
</reference>
<dbReference type="EMBL" id="JAAALK010000079">
    <property type="protein sequence ID" value="KAG8096092.1"/>
    <property type="molecule type" value="Genomic_DNA"/>
</dbReference>
<keyword evidence="2" id="KW-0812">Transmembrane</keyword>
<keyword evidence="2" id="KW-1133">Transmembrane helix</keyword>
<keyword evidence="4" id="KW-1185">Reference proteome</keyword>
<reference evidence="3" key="2">
    <citation type="submission" date="2021-02" db="EMBL/GenBank/DDBJ databases">
        <authorList>
            <person name="Kimball J.A."/>
            <person name="Haas M.W."/>
            <person name="Macchietto M."/>
            <person name="Kono T."/>
            <person name="Duquette J."/>
            <person name="Shao M."/>
        </authorList>
    </citation>
    <scope>NUCLEOTIDE SEQUENCE</scope>
    <source>
        <tissue evidence="3">Fresh leaf tissue</tissue>
    </source>
</reference>